<keyword evidence="3" id="KW-1185">Reference proteome</keyword>
<proteinExistence type="predicted"/>
<evidence type="ECO:0000256" key="1">
    <source>
        <dbReference type="SAM" id="Phobius"/>
    </source>
</evidence>
<name>A0A430ARJ2_9ENTE</name>
<comment type="caution">
    <text evidence="2">The sequence shown here is derived from an EMBL/GenBank/DDBJ whole genome shotgun (WGS) entry which is preliminary data.</text>
</comment>
<dbReference type="Proteomes" id="UP000286773">
    <property type="component" value="Unassembled WGS sequence"/>
</dbReference>
<keyword evidence="1" id="KW-0812">Transmembrane</keyword>
<evidence type="ECO:0000313" key="3">
    <source>
        <dbReference type="Proteomes" id="UP000286773"/>
    </source>
</evidence>
<dbReference type="RefSeq" id="WP_126814206.1">
    <property type="nucleotide sequence ID" value="NZ_NGKC01000011.1"/>
</dbReference>
<feature type="transmembrane region" description="Helical" evidence="1">
    <location>
        <begin position="37"/>
        <end position="57"/>
    </location>
</feature>
<dbReference type="EMBL" id="NGKC01000011">
    <property type="protein sequence ID" value="RSU10679.1"/>
    <property type="molecule type" value="Genomic_DNA"/>
</dbReference>
<reference evidence="2 3" key="1">
    <citation type="submission" date="2017-05" db="EMBL/GenBank/DDBJ databases">
        <title>Vagococcus spp. assemblies.</title>
        <authorList>
            <person name="Gulvik C.A."/>
        </authorList>
    </citation>
    <scope>NUCLEOTIDE SEQUENCE [LARGE SCALE GENOMIC DNA]</scope>
    <source>
        <strain evidence="2 3">LMG 24798</strain>
    </source>
</reference>
<keyword evidence="1" id="KW-0472">Membrane</keyword>
<protein>
    <submittedName>
        <fullName evidence="2">Uncharacterized protein</fullName>
    </submittedName>
</protein>
<gene>
    <name evidence="2" type="ORF">CBF27_10215</name>
</gene>
<keyword evidence="1" id="KW-1133">Transmembrane helix</keyword>
<evidence type="ECO:0000313" key="2">
    <source>
        <dbReference type="EMBL" id="RSU10679.1"/>
    </source>
</evidence>
<dbReference type="AlphaFoldDB" id="A0A430ARJ2"/>
<organism evidence="2 3">
    <name type="scientific">Vagococcus acidifermentans</name>
    <dbReference type="NCBI Taxonomy" id="564710"/>
    <lineage>
        <taxon>Bacteria</taxon>
        <taxon>Bacillati</taxon>
        <taxon>Bacillota</taxon>
        <taxon>Bacilli</taxon>
        <taxon>Lactobacillales</taxon>
        <taxon>Enterococcaceae</taxon>
        <taxon>Vagococcus</taxon>
    </lineage>
</organism>
<sequence>MLLDVVLVLAVIGILFSMSYGDFVYFQQSLNIKNRVLRSIAAFFAALFELFSDIFVLSKN</sequence>
<accession>A0A430ARJ2</accession>